<evidence type="ECO:0000313" key="3">
    <source>
        <dbReference type="EMBL" id="RFT61923.1"/>
    </source>
</evidence>
<evidence type="ECO:0000256" key="1">
    <source>
        <dbReference type="SAM" id="Phobius"/>
    </source>
</evidence>
<dbReference type="Proteomes" id="UP000264294">
    <property type="component" value="Unassembled WGS sequence"/>
</dbReference>
<protein>
    <submittedName>
        <fullName evidence="3">Phosphoglycolate phosphatase</fullName>
    </submittedName>
</protein>
<dbReference type="EMBL" id="QVOD01000087">
    <property type="protein sequence ID" value="RFT61923.1"/>
    <property type="molecule type" value="Genomic_DNA"/>
</dbReference>
<feature type="transmembrane region" description="Helical" evidence="1">
    <location>
        <begin position="9"/>
        <end position="28"/>
    </location>
</feature>
<dbReference type="PATRIC" id="fig|1405.8.peg.5286"/>
<evidence type="ECO:0000313" key="4">
    <source>
        <dbReference type="Proteomes" id="UP000029389"/>
    </source>
</evidence>
<dbReference type="EMBL" id="JMQC01000008">
    <property type="protein sequence ID" value="KFN02259.1"/>
    <property type="molecule type" value="Genomic_DNA"/>
</dbReference>
<gene>
    <name evidence="3" type="ORF">D0U04_29505</name>
    <name evidence="2" type="ORF">DJ93_5134</name>
</gene>
<sequence length="112" mass="12590">MNKKLVKPLFILGSAMLLTIGGWIYAIMDYGSPDEFSKEAWPKTEATAKQATIDYFKKEKNIDIVITEIGFSGEYATHEVYLDGHVSGNEQQKISAIVHSNENYKVKDTSQN</sequence>
<keyword evidence="1" id="KW-0812">Transmembrane</keyword>
<name>A0A090YTS0_9BACI</name>
<keyword evidence="5" id="KW-1185">Reference proteome</keyword>
<dbReference type="AlphaFoldDB" id="A0A090YTS0"/>
<evidence type="ECO:0000313" key="2">
    <source>
        <dbReference type="EMBL" id="KFN02259.1"/>
    </source>
</evidence>
<dbReference type="Proteomes" id="UP000029389">
    <property type="component" value="Unassembled WGS sequence"/>
</dbReference>
<reference evidence="2 4" key="1">
    <citation type="submission" date="2014-04" db="EMBL/GenBank/DDBJ databases">
        <authorList>
            <person name="Bishop-Lilly K.A."/>
            <person name="Broomall S.M."/>
            <person name="Chain P.S."/>
            <person name="Chertkov O."/>
            <person name="Coyne S.R."/>
            <person name="Daligault H.E."/>
            <person name="Davenport K.W."/>
            <person name="Erkkila T."/>
            <person name="Frey K.G."/>
            <person name="Gibbons H.S."/>
            <person name="Gu W."/>
            <person name="Jaissle J."/>
            <person name="Johnson S.L."/>
            <person name="Koroleva G.I."/>
            <person name="Ladner J.T."/>
            <person name="Lo C.-C."/>
            <person name="Minogue T.D."/>
            <person name="Munk C."/>
            <person name="Palacios G.F."/>
            <person name="Redden C.L."/>
            <person name="Rosenzweig C.N."/>
            <person name="Scholz M.B."/>
            <person name="Teshima H."/>
            <person name="Xu Y."/>
        </authorList>
    </citation>
    <scope>NUCLEOTIDE SEQUENCE [LARGE SCALE GENOMIC DNA]</scope>
    <source>
        <strain evidence="2 4">BHP</strain>
    </source>
</reference>
<reference evidence="3 5" key="2">
    <citation type="submission" date="2018-08" db="EMBL/GenBank/DDBJ databases">
        <title>Bacillus clarus sp. nov. strain PS00077A.</title>
        <authorList>
            <person name="Mendez Acevedo M."/>
            <person name="Carroll L."/>
            <person name="Mukherjee M."/>
            <person name="Wiedmann M."/>
            <person name="Kovac J."/>
        </authorList>
    </citation>
    <scope>NUCLEOTIDE SEQUENCE [LARGE SCALE GENOMIC DNA]</scope>
    <source>
        <strain evidence="3 5">PS00077A</strain>
    </source>
</reference>
<evidence type="ECO:0000313" key="5">
    <source>
        <dbReference type="Proteomes" id="UP000264294"/>
    </source>
</evidence>
<comment type="caution">
    <text evidence="2">The sequence shown here is derived from an EMBL/GenBank/DDBJ whole genome shotgun (WGS) entry which is preliminary data.</text>
</comment>
<organism evidence="2 4">
    <name type="scientific">Bacillus clarus</name>
    <dbReference type="NCBI Taxonomy" id="2338372"/>
    <lineage>
        <taxon>Bacteria</taxon>
        <taxon>Bacillati</taxon>
        <taxon>Bacillota</taxon>
        <taxon>Bacilli</taxon>
        <taxon>Bacillales</taxon>
        <taxon>Bacillaceae</taxon>
        <taxon>Bacillus</taxon>
        <taxon>Bacillus cereus group</taxon>
    </lineage>
</organism>
<keyword evidence="1" id="KW-1133">Transmembrane helix</keyword>
<proteinExistence type="predicted"/>
<dbReference type="RefSeq" id="WP_042983886.1">
    <property type="nucleotide sequence ID" value="NZ_JMQC01000008.1"/>
</dbReference>
<accession>A0A090YTS0</accession>
<keyword evidence="1" id="KW-0472">Membrane</keyword>